<comment type="caution">
    <text evidence="2">The sequence shown here is derived from an EMBL/GenBank/DDBJ whole genome shotgun (WGS) entry which is preliminary data.</text>
</comment>
<protein>
    <submittedName>
        <fullName evidence="2">Uncharacterized protein</fullName>
    </submittedName>
</protein>
<dbReference type="OrthoDB" id="10035882at2759"/>
<reference evidence="2" key="1">
    <citation type="submission" date="2013-04" db="EMBL/GenBank/DDBJ databases">
        <authorList>
            <person name="Qu J."/>
            <person name="Murali S.C."/>
            <person name="Bandaranaike D."/>
            <person name="Bellair M."/>
            <person name="Blankenburg K."/>
            <person name="Chao H."/>
            <person name="Dinh H."/>
            <person name="Doddapaneni H."/>
            <person name="Downs B."/>
            <person name="Dugan-Rocha S."/>
            <person name="Elkadiri S."/>
            <person name="Gnanaolivu R.D."/>
            <person name="Hernandez B."/>
            <person name="Javaid M."/>
            <person name="Jayaseelan J.C."/>
            <person name="Lee S."/>
            <person name="Li M."/>
            <person name="Ming W."/>
            <person name="Munidasa M."/>
            <person name="Muniz J."/>
            <person name="Nguyen L."/>
            <person name="Ongeri F."/>
            <person name="Osuji N."/>
            <person name="Pu L.-L."/>
            <person name="Puazo M."/>
            <person name="Qu C."/>
            <person name="Quiroz J."/>
            <person name="Raj R."/>
            <person name="Weissenberger G."/>
            <person name="Xin Y."/>
            <person name="Zou X."/>
            <person name="Han Y."/>
            <person name="Richards S."/>
            <person name="Worley K."/>
            <person name="Muzny D."/>
            <person name="Gibbs R."/>
        </authorList>
    </citation>
    <scope>NUCLEOTIDE SEQUENCE</scope>
    <source>
        <strain evidence="2">Sampled in the wild</strain>
    </source>
</reference>
<sequence>MRAIVGARAQQHQHQTTSPASTQASNVNQHGMRQQQQMAVSPTDLEALGLSFEMPSSGGPEGSPKLWPGLGADLVGVAASPSPGGPLRSPQGNSGGNSSNGTARGLPVDGSPRPQPNEQQPKASLLQKLLSE</sequence>
<keyword evidence="3" id="KW-1185">Reference proteome</keyword>
<evidence type="ECO:0000313" key="3">
    <source>
        <dbReference type="Proteomes" id="UP000792457"/>
    </source>
</evidence>
<accession>A0A8K0KGW0</accession>
<feature type="compositionally biased region" description="Polar residues" evidence="1">
    <location>
        <begin position="10"/>
        <end position="40"/>
    </location>
</feature>
<feature type="region of interest" description="Disordered" evidence="1">
    <location>
        <begin position="1"/>
        <end position="132"/>
    </location>
</feature>
<evidence type="ECO:0000313" key="2">
    <source>
        <dbReference type="EMBL" id="KAG8233756.1"/>
    </source>
</evidence>
<organism evidence="2 3">
    <name type="scientific">Ladona fulva</name>
    <name type="common">Scarce chaser dragonfly</name>
    <name type="synonym">Libellula fulva</name>
    <dbReference type="NCBI Taxonomy" id="123851"/>
    <lineage>
        <taxon>Eukaryota</taxon>
        <taxon>Metazoa</taxon>
        <taxon>Ecdysozoa</taxon>
        <taxon>Arthropoda</taxon>
        <taxon>Hexapoda</taxon>
        <taxon>Insecta</taxon>
        <taxon>Pterygota</taxon>
        <taxon>Palaeoptera</taxon>
        <taxon>Odonata</taxon>
        <taxon>Epiprocta</taxon>
        <taxon>Anisoptera</taxon>
        <taxon>Libelluloidea</taxon>
        <taxon>Libellulidae</taxon>
        <taxon>Ladona</taxon>
    </lineage>
</organism>
<name>A0A8K0KGW0_LADFU</name>
<reference evidence="2" key="2">
    <citation type="submission" date="2017-10" db="EMBL/GenBank/DDBJ databases">
        <title>Ladona fulva Genome sequencing and assembly.</title>
        <authorList>
            <person name="Murali S."/>
            <person name="Richards S."/>
            <person name="Bandaranaike D."/>
            <person name="Bellair M."/>
            <person name="Blankenburg K."/>
            <person name="Chao H."/>
            <person name="Dinh H."/>
            <person name="Doddapaneni H."/>
            <person name="Dugan-Rocha S."/>
            <person name="Elkadiri S."/>
            <person name="Gnanaolivu R."/>
            <person name="Hernandez B."/>
            <person name="Skinner E."/>
            <person name="Javaid M."/>
            <person name="Lee S."/>
            <person name="Li M."/>
            <person name="Ming W."/>
            <person name="Munidasa M."/>
            <person name="Muniz J."/>
            <person name="Nguyen L."/>
            <person name="Hughes D."/>
            <person name="Osuji N."/>
            <person name="Pu L.-L."/>
            <person name="Puazo M."/>
            <person name="Qu C."/>
            <person name="Quiroz J."/>
            <person name="Raj R."/>
            <person name="Weissenberger G."/>
            <person name="Xin Y."/>
            <person name="Zou X."/>
            <person name="Han Y."/>
            <person name="Worley K."/>
            <person name="Muzny D."/>
            <person name="Gibbs R."/>
        </authorList>
    </citation>
    <scope>NUCLEOTIDE SEQUENCE</scope>
    <source>
        <strain evidence="2">Sampled in the wild</strain>
    </source>
</reference>
<dbReference type="Proteomes" id="UP000792457">
    <property type="component" value="Unassembled WGS sequence"/>
</dbReference>
<evidence type="ECO:0000256" key="1">
    <source>
        <dbReference type="SAM" id="MobiDB-lite"/>
    </source>
</evidence>
<gene>
    <name evidence="2" type="ORF">J437_LFUL003827</name>
</gene>
<dbReference type="EMBL" id="KZ308746">
    <property type="protein sequence ID" value="KAG8233756.1"/>
    <property type="molecule type" value="Genomic_DNA"/>
</dbReference>
<dbReference type="AlphaFoldDB" id="A0A8K0KGW0"/>
<proteinExistence type="predicted"/>